<feature type="region of interest" description="Disordered" evidence="1">
    <location>
        <begin position="60"/>
        <end position="90"/>
    </location>
</feature>
<dbReference type="VEuPathDB" id="TriTrypDB:C4B63_350g5"/>
<keyword evidence="2" id="KW-0121">Carboxypeptidase</keyword>
<feature type="compositionally biased region" description="Basic and acidic residues" evidence="1">
    <location>
        <begin position="63"/>
        <end position="72"/>
    </location>
</feature>
<evidence type="ECO:0000313" key="2">
    <source>
        <dbReference type="EMBL" id="PWU83255.1"/>
    </source>
</evidence>
<dbReference type="AlphaFoldDB" id="A0A2V2UGA6"/>
<dbReference type="EMBL" id="PRFA01000350">
    <property type="protein sequence ID" value="PWU83255.1"/>
    <property type="molecule type" value="Genomic_DNA"/>
</dbReference>
<sequence>MAARSMDHTQWLAKLVAFDTTSRNSNLELIHYCKDYLEGLGVKCTLLHNAERNKANLWGDAAGGRRRDEGRHHSLRPHGRGPGGRAEVGQRSVYADGAGWETVRSRHVRHEGLCCRVHVSGPRAPQDEAREADPLCVVVRRGGELSRRHGAGGVCAGPRRQGGRLHHWGADRHDCCDCSQGHLPLLGACAGQGGRIRRCADGVKAATPSTTPQSSLRSCARLRRSTAGTAPGMTSWCRSQRCRRTSSVAATPRTPCPRSASSSSSFERFPTRLSPR</sequence>
<accession>A0A2V2UGA6</accession>
<keyword evidence="2" id="KW-0645">Protease</keyword>
<feature type="region of interest" description="Disordered" evidence="1">
    <location>
        <begin position="245"/>
        <end position="276"/>
    </location>
</feature>
<organism evidence="2 3">
    <name type="scientific">Trypanosoma cruzi</name>
    <dbReference type="NCBI Taxonomy" id="5693"/>
    <lineage>
        <taxon>Eukaryota</taxon>
        <taxon>Discoba</taxon>
        <taxon>Euglenozoa</taxon>
        <taxon>Kinetoplastea</taxon>
        <taxon>Metakinetoplastina</taxon>
        <taxon>Trypanosomatida</taxon>
        <taxon>Trypanosomatidae</taxon>
        <taxon>Trypanosoma</taxon>
        <taxon>Schizotrypanum</taxon>
    </lineage>
</organism>
<comment type="caution">
    <text evidence="2">The sequence shown here is derived from an EMBL/GenBank/DDBJ whole genome shotgun (WGS) entry which is preliminary data.</text>
</comment>
<gene>
    <name evidence="2" type="ORF">C4B63_350g5</name>
</gene>
<proteinExistence type="predicted"/>
<protein>
    <submittedName>
        <fullName evidence="2">Putative glutamamyl carboxypeptidase</fullName>
    </submittedName>
</protein>
<evidence type="ECO:0000313" key="3">
    <source>
        <dbReference type="Proteomes" id="UP000246121"/>
    </source>
</evidence>
<keyword evidence="2" id="KW-0378">Hydrolase</keyword>
<reference evidence="2 3" key="1">
    <citation type="journal article" date="2018" name="Microb. Genom.">
        <title>Expanding an expanded genome: long-read sequencing of Trypanosoma cruzi.</title>
        <authorList>
            <person name="Berna L."/>
            <person name="Rodriguez M."/>
            <person name="Chiribao M.L."/>
            <person name="Parodi-Talice A."/>
            <person name="Pita S."/>
            <person name="Rijo G."/>
            <person name="Alvarez-Valin F."/>
            <person name="Robello C."/>
        </authorList>
    </citation>
    <scope>NUCLEOTIDE SEQUENCE [LARGE SCALE GENOMIC DNA]</scope>
    <source>
        <strain evidence="2 3">Dm28c</strain>
    </source>
</reference>
<dbReference type="Proteomes" id="UP000246121">
    <property type="component" value="Unassembled WGS sequence"/>
</dbReference>
<dbReference type="VEuPathDB" id="TriTrypDB:TcBrA4_0038420"/>
<dbReference type="VEuPathDB" id="TriTrypDB:C3747_439g26"/>
<evidence type="ECO:0000256" key="1">
    <source>
        <dbReference type="SAM" id="MobiDB-lite"/>
    </source>
</evidence>
<dbReference type="VEuPathDB" id="TriTrypDB:C3747_439g13"/>
<name>A0A2V2UGA6_TRYCR</name>
<dbReference type="GO" id="GO:0004180">
    <property type="term" value="F:carboxypeptidase activity"/>
    <property type="evidence" value="ECO:0007669"/>
    <property type="project" value="UniProtKB-KW"/>
</dbReference>